<name>A0AAN2CBK1_UNVUL</name>
<sequence>MMQTAIPCTLMRGGTSKGPFFLAADLPSDPGLRDRVLLAAMGSPDARQIDGIGGADSLTSKVAIVSPSTRDDADVDYLFLQVVVDEPRVDASQNCGNMLAGIGPFALERGLVAASGQETKVRIHMVNTASIAVATVQTPGGRVRYDGDARIDGVPGTAAPIVIDFLDIAGSSTGGALLPTGNVRDVIDGVEATLIDNGMPVVVMRASDFGKTGHEPPAELEADAALKARVERVRLAAGRLMQLGDVAKKTVPKMCLIGAPQHGGALSTRNFIPHKVHTAIGVFGAVSVATACAYPGTVAAEIAGGGTRLGARTLEIEHPTGFFTVEMLLVDDGGKPRVERSALLRTARALMRGDVLIPSAVWDRTLQGATA</sequence>
<dbReference type="Gene3D" id="3.10.310.10">
    <property type="entry name" value="Diaminopimelate Epimerase, Chain A, domain 1"/>
    <property type="match status" value="2"/>
</dbReference>
<evidence type="ECO:0000256" key="2">
    <source>
        <dbReference type="ARBA" id="ARBA00023235"/>
    </source>
</evidence>
<dbReference type="GO" id="GO:0016853">
    <property type="term" value="F:isomerase activity"/>
    <property type="evidence" value="ECO:0007669"/>
    <property type="project" value="UniProtKB-KW"/>
</dbReference>
<protein>
    <submittedName>
        <fullName evidence="3">FldA protein</fullName>
    </submittedName>
</protein>
<keyword evidence="4" id="KW-1185">Reference proteome</keyword>
<dbReference type="InterPro" id="IPR047687">
    <property type="entry name" value="OMA_tautomer-like"/>
</dbReference>
<comment type="similarity">
    <text evidence="1">Belongs to the PrpF family.</text>
</comment>
<proteinExistence type="inferred from homology"/>
<dbReference type="AlphaFoldDB" id="A0AAN2CBK1"/>
<dbReference type="PANTHER" id="PTHR43709">
    <property type="entry name" value="ACONITATE ISOMERASE-RELATED"/>
    <property type="match status" value="1"/>
</dbReference>
<evidence type="ECO:0000313" key="3">
    <source>
        <dbReference type="EMBL" id="BDE07887.1"/>
    </source>
</evidence>
<gene>
    <name evidence="3" type="primary">fldA</name>
    <name evidence="3" type="ORF">WPS_31630</name>
</gene>
<dbReference type="EMBL" id="AP025523">
    <property type="protein sequence ID" value="BDE07887.1"/>
    <property type="molecule type" value="Genomic_DNA"/>
</dbReference>
<organism evidence="3 4">
    <name type="scientific">Vulcanimicrobium alpinum</name>
    <dbReference type="NCBI Taxonomy" id="3016050"/>
    <lineage>
        <taxon>Bacteria</taxon>
        <taxon>Bacillati</taxon>
        <taxon>Vulcanimicrobiota</taxon>
        <taxon>Vulcanimicrobiia</taxon>
        <taxon>Vulcanimicrobiales</taxon>
        <taxon>Vulcanimicrobiaceae</taxon>
        <taxon>Vulcanimicrobium</taxon>
    </lineage>
</organism>
<accession>A0AAN2CBK1</accession>
<dbReference type="RefSeq" id="WP_405054902.1">
    <property type="nucleotide sequence ID" value="NZ_AP025523.1"/>
</dbReference>
<dbReference type="KEGG" id="vab:WPS_31630"/>
<dbReference type="NCBIfam" id="NF033377">
    <property type="entry name" value="OMA_tautomer"/>
    <property type="match status" value="1"/>
</dbReference>
<dbReference type="Proteomes" id="UP001317532">
    <property type="component" value="Chromosome"/>
</dbReference>
<dbReference type="PANTHER" id="PTHR43709:SF3">
    <property type="entry name" value="ISOMERASE YBHH-RELATED"/>
    <property type="match status" value="1"/>
</dbReference>
<dbReference type="SUPFAM" id="SSF54506">
    <property type="entry name" value="Diaminopimelate epimerase-like"/>
    <property type="match status" value="2"/>
</dbReference>
<reference evidence="3 4" key="1">
    <citation type="journal article" date="2022" name="ISME Commun">
        <title>Vulcanimicrobium alpinus gen. nov. sp. nov., the first cultivated representative of the candidate phylum 'Eremiobacterota', is a metabolically versatile aerobic anoxygenic phototroph.</title>
        <authorList>
            <person name="Yabe S."/>
            <person name="Muto K."/>
            <person name="Abe K."/>
            <person name="Yokota A."/>
            <person name="Staudigel H."/>
            <person name="Tebo B.M."/>
        </authorList>
    </citation>
    <scope>NUCLEOTIDE SEQUENCE [LARGE SCALE GENOMIC DNA]</scope>
    <source>
        <strain evidence="3 4">WC8-2</strain>
    </source>
</reference>
<dbReference type="InterPro" id="IPR007400">
    <property type="entry name" value="PrpF-like"/>
</dbReference>
<evidence type="ECO:0000313" key="4">
    <source>
        <dbReference type="Proteomes" id="UP001317532"/>
    </source>
</evidence>
<evidence type="ECO:0000256" key="1">
    <source>
        <dbReference type="ARBA" id="ARBA00007673"/>
    </source>
</evidence>
<keyword evidence="2" id="KW-0413">Isomerase</keyword>
<dbReference type="Pfam" id="PF04303">
    <property type="entry name" value="PrpF"/>
    <property type="match status" value="1"/>
</dbReference>